<evidence type="ECO:0000313" key="1">
    <source>
        <dbReference type="EMBL" id="MBI1756272.1"/>
    </source>
</evidence>
<protein>
    <submittedName>
        <fullName evidence="1">Uncharacterized protein</fullName>
    </submittedName>
</protein>
<gene>
    <name evidence="1" type="ORF">HYR64_04095</name>
</gene>
<name>A0A931LRX2_FIMGI</name>
<evidence type="ECO:0000313" key="2">
    <source>
        <dbReference type="Proteomes" id="UP000727962"/>
    </source>
</evidence>
<reference evidence="1" key="1">
    <citation type="submission" date="2020-07" db="EMBL/GenBank/DDBJ databases">
        <title>Huge and variable diversity of episymbiotic CPR bacteria and DPANN archaea in groundwater ecosystems.</title>
        <authorList>
            <person name="He C.Y."/>
            <person name="Keren R."/>
            <person name="Whittaker M."/>
            <person name="Farag I.F."/>
            <person name="Doudna J."/>
            <person name="Cate J.H.D."/>
            <person name="Banfield J.F."/>
        </authorList>
    </citation>
    <scope>NUCLEOTIDE SEQUENCE</scope>
    <source>
        <strain evidence="1">NC_groundwater_17_Pr7_B-0.1um_64_12</strain>
    </source>
</reference>
<accession>A0A931LRX2</accession>
<sequence>MGLRGRSALEVARSMATRVLLGVRDRRENVAVASMPPVEERQTELIVFYGHYEELIETLCDAAQLGPSANLEREYQRLRTWIKDNYPNLRRFVVAFLRYSAEDAEQGLAFGASADAFEALVAPPTVEAFLRSDDGGMISRIQRTREALMLYGEHLRHLAAKA</sequence>
<dbReference type="Proteomes" id="UP000727962">
    <property type="component" value="Unassembled WGS sequence"/>
</dbReference>
<comment type="caution">
    <text evidence="1">The sequence shown here is derived from an EMBL/GenBank/DDBJ whole genome shotgun (WGS) entry which is preliminary data.</text>
</comment>
<organism evidence="1 2">
    <name type="scientific">Fimbriimonas ginsengisoli</name>
    <dbReference type="NCBI Taxonomy" id="1005039"/>
    <lineage>
        <taxon>Bacteria</taxon>
        <taxon>Bacillati</taxon>
        <taxon>Armatimonadota</taxon>
        <taxon>Fimbriimonadia</taxon>
        <taxon>Fimbriimonadales</taxon>
        <taxon>Fimbriimonadaceae</taxon>
        <taxon>Fimbriimonas</taxon>
    </lineage>
</organism>
<dbReference type="EMBL" id="JACOSL010000027">
    <property type="protein sequence ID" value="MBI1756272.1"/>
    <property type="molecule type" value="Genomic_DNA"/>
</dbReference>
<proteinExistence type="predicted"/>
<dbReference type="AlphaFoldDB" id="A0A931LRX2"/>